<evidence type="ECO:0000256" key="1">
    <source>
        <dbReference type="ARBA" id="ARBA00004496"/>
    </source>
</evidence>
<dbReference type="AlphaFoldDB" id="A0A2I0THF7"/>
<dbReference type="PANTHER" id="PTHR18875">
    <property type="entry name" value="SARCOMA ANTIGEN NY-SAR-24/CYTOSKELETAL PROTEIN SOJO"/>
    <property type="match status" value="1"/>
</dbReference>
<name>A0A2I0THF7_LIMLA</name>
<dbReference type="GO" id="GO:0005737">
    <property type="term" value="C:cytoplasm"/>
    <property type="evidence" value="ECO:0007669"/>
    <property type="project" value="UniProtKB-SubCell"/>
</dbReference>
<evidence type="ECO:0000313" key="7">
    <source>
        <dbReference type="EMBL" id="PKU33247.1"/>
    </source>
</evidence>
<dbReference type="OrthoDB" id="10007333at2759"/>
<dbReference type="Pfam" id="PF17045">
    <property type="entry name" value="CEP63"/>
    <property type="match status" value="1"/>
</dbReference>
<evidence type="ECO:0000313" key="8">
    <source>
        <dbReference type="Proteomes" id="UP000233556"/>
    </source>
</evidence>
<keyword evidence="8" id="KW-1185">Reference proteome</keyword>
<dbReference type="GO" id="GO:0098536">
    <property type="term" value="C:deuterosome"/>
    <property type="evidence" value="ECO:0007669"/>
    <property type="project" value="TreeGrafter"/>
</dbReference>
<sequence>MISNMEQDLEVLQEQGVAKGSPCEVELQELVHQIDIMVNSKKVEWERKMKTLEAKMDIQDEELASTQSKLNQKGQEVGLLRQKLEDLHKTKYEMAQNYEAQLKALKSQIRNHLYREEQSHRSEQERMKTEISDLTEELHQKEITIATIMEKASLLERRLKMELEIKDKLLAKQQLLDFRYRVIKSENTHLKEMVENQECKSCTSIDLSNKEHGNFTASVNKLEHENVKLQNSLVKLQNDTETSILGHMDTYGETEHSYQTHSKMQEKEERTLTNTDTRPS</sequence>
<comment type="subcellular location">
    <subcellularLocation>
        <location evidence="1">Cytoplasm</location>
    </subcellularLocation>
</comment>
<reference evidence="8" key="2">
    <citation type="submission" date="2017-12" db="EMBL/GenBank/DDBJ databases">
        <title>Genome sequence of the Bar-tailed Godwit (Limosa lapponica baueri).</title>
        <authorList>
            <person name="Lima N.C.B."/>
            <person name="Parody-Merino A.M."/>
            <person name="Battley P.F."/>
            <person name="Fidler A.E."/>
            <person name="Prosdocimi F."/>
        </authorList>
    </citation>
    <scope>NUCLEOTIDE SEQUENCE [LARGE SCALE GENOMIC DNA]</scope>
</reference>
<dbReference type="Proteomes" id="UP000233556">
    <property type="component" value="Unassembled WGS sequence"/>
</dbReference>
<evidence type="ECO:0000259" key="6">
    <source>
        <dbReference type="Pfam" id="PF17045"/>
    </source>
</evidence>
<evidence type="ECO:0000256" key="4">
    <source>
        <dbReference type="SAM" id="Coils"/>
    </source>
</evidence>
<feature type="region of interest" description="Disordered" evidence="5">
    <location>
        <begin position="254"/>
        <end position="280"/>
    </location>
</feature>
<organism evidence="7 8">
    <name type="scientific">Limosa lapponica baueri</name>
    <dbReference type="NCBI Taxonomy" id="1758121"/>
    <lineage>
        <taxon>Eukaryota</taxon>
        <taxon>Metazoa</taxon>
        <taxon>Chordata</taxon>
        <taxon>Craniata</taxon>
        <taxon>Vertebrata</taxon>
        <taxon>Euteleostomi</taxon>
        <taxon>Archelosauria</taxon>
        <taxon>Archosauria</taxon>
        <taxon>Dinosauria</taxon>
        <taxon>Saurischia</taxon>
        <taxon>Theropoda</taxon>
        <taxon>Coelurosauria</taxon>
        <taxon>Aves</taxon>
        <taxon>Neognathae</taxon>
        <taxon>Neoaves</taxon>
        <taxon>Charadriiformes</taxon>
        <taxon>Scolopacidae</taxon>
        <taxon>Limosa</taxon>
    </lineage>
</organism>
<reference evidence="8" key="1">
    <citation type="submission" date="2017-11" db="EMBL/GenBank/DDBJ databases">
        <authorList>
            <person name="Lima N.C."/>
            <person name="Parody-Merino A.M."/>
            <person name="Battley P.F."/>
            <person name="Fidler A.E."/>
            <person name="Prosdocimi F."/>
        </authorList>
    </citation>
    <scope>NUCLEOTIDE SEQUENCE [LARGE SCALE GENOMIC DNA]</scope>
</reference>
<dbReference type="InterPro" id="IPR031470">
    <property type="entry name" value="CEP63/Deup1_N"/>
</dbReference>
<dbReference type="GO" id="GO:0007099">
    <property type="term" value="P:centriole replication"/>
    <property type="evidence" value="ECO:0007669"/>
    <property type="project" value="TreeGrafter"/>
</dbReference>
<feature type="coiled-coil region" evidence="4">
    <location>
        <begin position="42"/>
        <end position="151"/>
    </location>
</feature>
<keyword evidence="2" id="KW-0963">Cytoplasm</keyword>
<evidence type="ECO:0000256" key="3">
    <source>
        <dbReference type="ARBA" id="ARBA00023054"/>
    </source>
</evidence>
<keyword evidence="3 4" id="KW-0175">Coiled coil</keyword>
<feature type="domain" description="CEP63/Deup1 N-terminal" evidence="6">
    <location>
        <begin position="21"/>
        <end position="272"/>
    </location>
</feature>
<dbReference type="GO" id="GO:0098535">
    <property type="term" value="P:de novo centriole assembly involved in multi-ciliated epithelial cell differentiation"/>
    <property type="evidence" value="ECO:0007669"/>
    <property type="project" value="TreeGrafter"/>
</dbReference>
<dbReference type="EMBL" id="KZ510300">
    <property type="protein sequence ID" value="PKU33247.1"/>
    <property type="molecule type" value="Genomic_DNA"/>
</dbReference>
<gene>
    <name evidence="7" type="ORF">llap_16449</name>
</gene>
<accession>A0A2I0THF7</accession>
<feature type="compositionally biased region" description="Basic and acidic residues" evidence="5">
    <location>
        <begin position="254"/>
        <end position="271"/>
    </location>
</feature>
<dbReference type="PANTHER" id="PTHR18875:SF5">
    <property type="entry name" value="DEUTEROSOME ASSEMBLY PROTEIN 1"/>
    <property type="match status" value="1"/>
</dbReference>
<dbReference type="GO" id="GO:0005814">
    <property type="term" value="C:centriole"/>
    <property type="evidence" value="ECO:0007669"/>
    <property type="project" value="TreeGrafter"/>
</dbReference>
<evidence type="ECO:0000256" key="2">
    <source>
        <dbReference type="ARBA" id="ARBA00022490"/>
    </source>
</evidence>
<evidence type="ECO:0000256" key="5">
    <source>
        <dbReference type="SAM" id="MobiDB-lite"/>
    </source>
</evidence>
<protein>
    <recommendedName>
        <fullName evidence="6">CEP63/Deup1 N-terminal domain-containing protein</fullName>
    </recommendedName>
</protein>
<proteinExistence type="predicted"/>